<evidence type="ECO:0000256" key="9">
    <source>
        <dbReference type="SAM" id="MobiDB-lite"/>
    </source>
</evidence>
<dbReference type="PRINTS" id="PR00619">
    <property type="entry name" value="GATAZNFINGER"/>
</dbReference>
<evidence type="ECO:0000259" key="10">
    <source>
        <dbReference type="PROSITE" id="PS50114"/>
    </source>
</evidence>
<evidence type="ECO:0000256" key="2">
    <source>
        <dbReference type="ARBA" id="ARBA00022723"/>
    </source>
</evidence>
<dbReference type="SUPFAM" id="SSF57716">
    <property type="entry name" value="Glucocorticoid receptor-like (DNA-binding domain)"/>
    <property type="match status" value="1"/>
</dbReference>
<keyword evidence="6" id="KW-0804">Transcription</keyword>
<organism evidence="11 12">
    <name type="scientific">Ambispora gerdemannii</name>
    <dbReference type="NCBI Taxonomy" id="144530"/>
    <lineage>
        <taxon>Eukaryota</taxon>
        <taxon>Fungi</taxon>
        <taxon>Fungi incertae sedis</taxon>
        <taxon>Mucoromycota</taxon>
        <taxon>Glomeromycotina</taxon>
        <taxon>Glomeromycetes</taxon>
        <taxon>Archaeosporales</taxon>
        <taxon>Ambisporaceae</taxon>
        <taxon>Ambispora</taxon>
    </lineage>
</organism>
<feature type="compositionally biased region" description="Basic and acidic residues" evidence="9">
    <location>
        <begin position="37"/>
        <end position="46"/>
    </location>
</feature>
<evidence type="ECO:0000256" key="6">
    <source>
        <dbReference type="ARBA" id="ARBA00023163"/>
    </source>
</evidence>
<dbReference type="OrthoDB" id="515401at2759"/>
<evidence type="ECO:0000256" key="3">
    <source>
        <dbReference type="ARBA" id="ARBA00022771"/>
    </source>
</evidence>
<evidence type="ECO:0000256" key="5">
    <source>
        <dbReference type="ARBA" id="ARBA00023015"/>
    </source>
</evidence>
<dbReference type="PROSITE" id="PS00344">
    <property type="entry name" value="GATA_ZN_FINGER_1"/>
    <property type="match status" value="1"/>
</dbReference>
<feature type="region of interest" description="Disordered" evidence="9">
    <location>
        <begin position="111"/>
        <end position="131"/>
    </location>
</feature>
<evidence type="ECO:0000256" key="1">
    <source>
        <dbReference type="ARBA" id="ARBA00004123"/>
    </source>
</evidence>
<dbReference type="PANTHER" id="PTHR10071:SF281">
    <property type="entry name" value="BOX A-BINDING FACTOR-RELATED"/>
    <property type="match status" value="1"/>
</dbReference>
<dbReference type="CDD" id="cd00202">
    <property type="entry name" value="ZnF_GATA"/>
    <property type="match status" value="1"/>
</dbReference>
<proteinExistence type="predicted"/>
<dbReference type="GO" id="GO:0000122">
    <property type="term" value="P:negative regulation of transcription by RNA polymerase II"/>
    <property type="evidence" value="ECO:0007669"/>
    <property type="project" value="TreeGrafter"/>
</dbReference>
<evidence type="ECO:0000313" key="12">
    <source>
        <dbReference type="Proteomes" id="UP000789831"/>
    </source>
</evidence>
<feature type="compositionally biased region" description="Low complexity" evidence="9">
    <location>
        <begin position="111"/>
        <end position="125"/>
    </location>
</feature>
<evidence type="ECO:0000313" key="11">
    <source>
        <dbReference type="EMBL" id="CAG8440401.1"/>
    </source>
</evidence>
<dbReference type="GO" id="GO:0045944">
    <property type="term" value="P:positive regulation of transcription by RNA polymerase II"/>
    <property type="evidence" value="ECO:0007669"/>
    <property type="project" value="TreeGrafter"/>
</dbReference>
<dbReference type="Pfam" id="PF00320">
    <property type="entry name" value="GATA"/>
    <property type="match status" value="1"/>
</dbReference>
<reference evidence="11" key="1">
    <citation type="submission" date="2021-06" db="EMBL/GenBank/DDBJ databases">
        <authorList>
            <person name="Kallberg Y."/>
            <person name="Tangrot J."/>
            <person name="Rosling A."/>
        </authorList>
    </citation>
    <scope>NUCLEOTIDE SEQUENCE</scope>
    <source>
        <strain evidence="11">MT106</strain>
    </source>
</reference>
<feature type="domain" description="GATA-type" evidence="10">
    <location>
        <begin position="462"/>
        <end position="515"/>
    </location>
</feature>
<dbReference type="GO" id="GO:0005634">
    <property type="term" value="C:nucleus"/>
    <property type="evidence" value="ECO:0007669"/>
    <property type="project" value="UniProtKB-SubCell"/>
</dbReference>
<dbReference type="EMBL" id="CAJVPL010000063">
    <property type="protein sequence ID" value="CAG8440401.1"/>
    <property type="molecule type" value="Genomic_DNA"/>
</dbReference>
<dbReference type="PROSITE" id="PS50114">
    <property type="entry name" value="GATA_ZN_FINGER_2"/>
    <property type="match status" value="1"/>
</dbReference>
<comment type="subcellular location">
    <subcellularLocation>
        <location evidence="1">Nucleus</location>
    </subcellularLocation>
</comment>
<dbReference type="SMART" id="SM00401">
    <property type="entry name" value="ZnF_GATA"/>
    <property type="match status" value="1"/>
</dbReference>
<dbReference type="GO" id="GO:0008270">
    <property type="term" value="F:zinc ion binding"/>
    <property type="evidence" value="ECO:0007669"/>
    <property type="project" value="UniProtKB-KW"/>
</dbReference>
<keyword evidence="5" id="KW-0805">Transcription regulation</keyword>
<name>A0A9N8YR00_9GLOM</name>
<dbReference type="InterPro" id="IPR039355">
    <property type="entry name" value="Transcription_factor_GATA"/>
</dbReference>
<dbReference type="GO" id="GO:0000978">
    <property type="term" value="F:RNA polymerase II cis-regulatory region sequence-specific DNA binding"/>
    <property type="evidence" value="ECO:0007669"/>
    <property type="project" value="TreeGrafter"/>
</dbReference>
<accession>A0A9N8YR00</accession>
<dbReference type="InterPro" id="IPR013860">
    <property type="entry name" value="AreA_GATA"/>
</dbReference>
<feature type="region of interest" description="Disordered" evidence="9">
    <location>
        <begin position="24"/>
        <end position="46"/>
    </location>
</feature>
<dbReference type="Pfam" id="PF08550">
    <property type="entry name" value="GATA_AreA"/>
    <property type="match status" value="1"/>
</dbReference>
<dbReference type="InterPro" id="IPR000679">
    <property type="entry name" value="Znf_GATA"/>
</dbReference>
<protein>
    <submittedName>
        <fullName evidence="11">7609_t:CDS:1</fullName>
    </submittedName>
</protein>
<gene>
    <name evidence="11" type="ORF">AGERDE_LOCUS1018</name>
</gene>
<dbReference type="InterPro" id="IPR013088">
    <property type="entry name" value="Znf_NHR/GATA"/>
</dbReference>
<keyword evidence="4" id="KW-0862">Zinc</keyword>
<keyword evidence="12" id="KW-1185">Reference proteome</keyword>
<dbReference type="Gene3D" id="3.30.50.10">
    <property type="entry name" value="Erythroid Transcription Factor GATA-1, subunit A"/>
    <property type="match status" value="1"/>
</dbReference>
<evidence type="ECO:0000256" key="4">
    <source>
        <dbReference type="ARBA" id="ARBA00022833"/>
    </source>
</evidence>
<keyword evidence="3 8" id="KW-0863">Zinc-finger</keyword>
<comment type="caution">
    <text evidence="11">The sequence shown here is derived from an EMBL/GenBank/DDBJ whole genome shotgun (WGS) entry which is preliminary data.</text>
</comment>
<keyword evidence="7" id="KW-0539">Nucleus</keyword>
<dbReference type="PANTHER" id="PTHR10071">
    <property type="entry name" value="TRANSCRIPTION FACTOR GATA FAMILY MEMBER"/>
    <property type="match status" value="1"/>
</dbReference>
<dbReference type="FunFam" id="3.30.50.10:FF:000007">
    <property type="entry name" value="Nitrogen regulatory AreA, N-terminal"/>
    <property type="match status" value="1"/>
</dbReference>
<dbReference type="GO" id="GO:0000981">
    <property type="term" value="F:DNA-binding transcription factor activity, RNA polymerase II-specific"/>
    <property type="evidence" value="ECO:0007669"/>
    <property type="project" value="TreeGrafter"/>
</dbReference>
<evidence type="ECO:0000256" key="8">
    <source>
        <dbReference type="PROSITE-ProRule" id="PRU00094"/>
    </source>
</evidence>
<keyword evidence="2" id="KW-0479">Metal-binding</keyword>
<evidence type="ECO:0000256" key="7">
    <source>
        <dbReference type="ARBA" id="ARBA00023242"/>
    </source>
</evidence>
<dbReference type="Proteomes" id="UP000789831">
    <property type="component" value="Unassembled WGS sequence"/>
</dbReference>
<sequence length="772" mass="84960">MLLKETTYKNLALPHNLVLEESYFSPRSKTHNPDSSLDDKEKLETEAEKDPLAATVWRLYTKAKGILPDGERLENLMWRAMFISRKKRDMWKKKQHCEIYTKQNSNTRSSLSSLTTTYSLPNNTSQQQTYGTSKTENIYNVYRNGNDIEMLDSEEETNDHEFEVMIFTDDHNPHMVASPSDSIASLNEDNLSTSSTSPVLSSTTSAAIPIPIPTSTSMLTTSSCFDDASSSHELNLEASSPSHFGVGIGTASATSQSIMNGRNTAGLFTRTNTANIQHHPFIMPFPNSGGNQMSYRQGHRPQFPISQLSITIPTDTDESDLDLPDSMSSSLATTASTNTQYTLPSCNSSYDQHTIETYGAATGGIKNTSSTPDGSGFFLFPYPTTTGETINGPHNSQASFYDLIPYNYIGGNEETSHSPSQFSHINPTQLLTSSPTTTNTVPYNAITPSESRTGTVAGAHKSSNPTTCTNCNTQTTPLWRRNPEGQPLCNACGLFLKLHGVVRPLSLKTNVIKKRNRGGPAAAGKVQKPGKGIQIGAGSMGVMSKRMSLNSTVPSRSLHNPMMNGTVQPFITQQLRFGQQSQSHLNIQQYYNQYNNYNQFHIPPHHLPNNQEGYLIMNNNNNNNSASSNANDQLATFYQQQQLLLQQQRQDIKSHRGLQYPPSASTNKFLPSHLIHRAQPAGSILFANSNNPNNPSIKYISDNITSSSNSSLPMVPNSLREQYGNPELLQVEFGEHGGDVATSTGELIHNTNNAFTNNHHQSITMSMVPPDI</sequence>
<dbReference type="AlphaFoldDB" id="A0A9N8YR00"/>